<feature type="compositionally biased region" description="Low complexity" evidence="1">
    <location>
        <begin position="52"/>
        <end position="64"/>
    </location>
</feature>
<organism evidence="2 3">
    <name type="scientific">Musa troglodytarum</name>
    <name type="common">fe'i banana</name>
    <dbReference type="NCBI Taxonomy" id="320322"/>
    <lineage>
        <taxon>Eukaryota</taxon>
        <taxon>Viridiplantae</taxon>
        <taxon>Streptophyta</taxon>
        <taxon>Embryophyta</taxon>
        <taxon>Tracheophyta</taxon>
        <taxon>Spermatophyta</taxon>
        <taxon>Magnoliopsida</taxon>
        <taxon>Liliopsida</taxon>
        <taxon>Zingiberales</taxon>
        <taxon>Musaceae</taxon>
        <taxon>Musa</taxon>
    </lineage>
</organism>
<name>A0A9E7KCT9_9LILI</name>
<evidence type="ECO:0000313" key="2">
    <source>
        <dbReference type="EMBL" id="URE13117.1"/>
    </source>
</evidence>
<dbReference type="EMBL" id="CP097508">
    <property type="protein sequence ID" value="URE13117.1"/>
    <property type="molecule type" value="Genomic_DNA"/>
</dbReference>
<evidence type="ECO:0000313" key="3">
    <source>
        <dbReference type="Proteomes" id="UP001055439"/>
    </source>
</evidence>
<evidence type="ECO:0000256" key="1">
    <source>
        <dbReference type="SAM" id="MobiDB-lite"/>
    </source>
</evidence>
<dbReference type="AlphaFoldDB" id="A0A9E7KCT9"/>
<reference evidence="2" key="1">
    <citation type="submission" date="2022-05" db="EMBL/GenBank/DDBJ databases">
        <title>The Musa troglodytarum L. genome provides insights into the mechanism of non-climacteric behaviour and enrichment of carotenoids.</title>
        <authorList>
            <person name="Wang J."/>
        </authorList>
    </citation>
    <scope>NUCLEOTIDE SEQUENCE</scope>
    <source>
        <tissue evidence="2">Leaf</tissue>
    </source>
</reference>
<keyword evidence="3" id="KW-1185">Reference proteome</keyword>
<proteinExistence type="predicted"/>
<sequence length="72" mass="8052">MLSILHDKLISWTLAECFARDWIWEVGNLQHYKGAILCSCRAQPPTSAYCPSSSSARKSLSSSSGAQWQEVY</sequence>
<gene>
    <name evidence="2" type="ORF">MUK42_30943</name>
</gene>
<protein>
    <submittedName>
        <fullName evidence="2">Uncharacterized protein</fullName>
    </submittedName>
</protein>
<dbReference type="Proteomes" id="UP001055439">
    <property type="component" value="Chromosome 6"/>
</dbReference>
<feature type="region of interest" description="Disordered" evidence="1">
    <location>
        <begin position="49"/>
        <end position="72"/>
    </location>
</feature>
<accession>A0A9E7KCT9</accession>